<comment type="caution">
    <text evidence="2">The sequence shown here is derived from an EMBL/GenBank/DDBJ whole genome shotgun (WGS) entry which is preliminary data.</text>
</comment>
<accession>A0AAD8S0D3</accession>
<organism evidence="2 3">
    <name type="scientific">Lolium multiflorum</name>
    <name type="common">Italian ryegrass</name>
    <name type="synonym">Lolium perenne subsp. multiflorum</name>
    <dbReference type="NCBI Taxonomy" id="4521"/>
    <lineage>
        <taxon>Eukaryota</taxon>
        <taxon>Viridiplantae</taxon>
        <taxon>Streptophyta</taxon>
        <taxon>Embryophyta</taxon>
        <taxon>Tracheophyta</taxon>
        <taxon>Spermatophyta</taxon>
        <taxon>Magnoliopsida</taxon>
        <taxon>Liliopsida</taxon>
        <taxon>Poales</taxon>
        <taxon>Poaceae</taxon>
        <taxon>BOP clade</taxon>
        <taxon>Pooideae</taxon>
        <taxon>Poodae</taxon>
        <taxon>Poeae</taxon>
        <taxon>Poeae Chloroplast Group 2 (Poeae type)</taxon>
        <taxon>Loliodinae</taxon>
        <taxon>Loliinae</taxon>
        <taxon>Lolium</taxon>
    </lineage>
</organism>
<evidence type="ECO:0000313" key="3">
    <source>
        <dbReference type="Proteomes" id="UP001231189"/>
    </source>
</evidence>
<feature type="region of interest" description="Disordered" evidence="1">
    <location>
        <begin position="197"/>
        <end position="216"/>
    </location>
</feature>
<feature type="region of interest" description="Disordered" evidence="1">
    <location>
        <begin position="125"/>
        <end position="182"/>
    </location>
</feature>
<dbReference type="Proteomes" id="UP001231189">
    <property type="component" value="Unassembled WGS sequence"/>
</dbReference>
<dbReference type="EMBL" id="JAUUTY010000004">
    <property type="protein sequence ID" value="KAK1643319.1"/>
    <property type="molecule type" value="Genomic_DNA"/>
</dbReference>
<dbReference type="Pfam" id="PF14223">
    <property type="entry name" value="Retrotran_gag_2"/>
    <property type="match status" value="1"/>
</dbReference>
<protein>
    <submittedName>
        <fullName evidence="2">Uncharacterized protein</fullName>
    </submittedName>
</protein>
<feature type="compositionally biased region" description="Polar residues" evidence="1">
    <location>
        <begin position="142"/>
        <end position="167"/>
    </location>
</feature>
<evidence type="ECO:0000256" key="1">
    <source>
        <dbReference type="SAM" id="MobiDB-lite"/>
    </source>
</evidence>
<proteinExistence type="predicted"/>
<sequence>MEDIRDMELLLRRATLFAGGTASLAIDVAKAALPVSAAQMAHMAFELGSAADNNGVNNVELLKAAEEVRRADDKTRCEAVSGLIHACVELARDAVHAGHDGIMHNAIDLALAGRCFLRVAALGSTERPATSQPEHRLMEQPATGQPMQKPQEQPATGQPMQKPQEQPATVKPQEQPAGAGHAAWWSKWKRKTEVSDLEKHLLQKSPPPSGNVAVASSSSLDKVQGKLCDKWLGMQVSALSMSLCLLPYMGRDGLLKEGTFSARYLWWVDVLFKLWWGVVALGVPCSLYGSWWIELQYARLSGHLGILVFPIPAMRAGRRESRPPKLRPLRSCTETGDKVFGERLDALVRFVFIFAVFIDDFDNTMGDIINSHGGGGAAGATFPVAMQFSPSGFAAALKPSPFTGSHFKRWQSKTLLWLTSMGVHRVAEGTPRGPLTPDEDKAFGDATVIFVGAVLSVLGDKLVDAYLQIRNGKELWDALDAKFGAADAGGELYAMEQFNDYRMVENRSVVEQAHEIQIMAKELELLKCVLRTSLSRDALSLSFPFMEKLCHFPETSEA</sequence>
<keyword evidence="3" id="KW-1185">Reference proteome</keyword>
<gene>
    <name evidence="2" type="ORF">QYE76_061124</name>
</gene>
<name>A0AAD8S0D3_LOLMU</name>
<evidence type="ECO:0000313" key="2">
    <source>
        <dbReference type="EMBL" id="KAK1643319.1"/>
    </source>
</evidence>
<dbReference type="AlphaFoldDB" id="A0AAD8S0D3"/>
<reference evidence="2" key="1">
    <citation type="submission" date="2023-07" db="EMBL/GenBank/DDBJ databases">
        <title>A chromosome-level genome assembly of Lolium multiflorum.</title>
        <authorList>
            <person name="Chen Y."/>
            <person name="Copetti D."/>
            <person name="Kolliker R."/>
            <person name="Studer B."/>
        </authorList>
    </citation>
    <scope>NUCLEOTIDE SEQUENCE</scope>
    <source>
        <strain evidence="2">02402/16</strain>
        <tissue evidence="2">Leaf</tissue>
    </source>
</reference>